<reference evidence="2" key="1">
    <citation type="submission" date="2023-01" db="EMBL/GenBank/DDBJ databases">
        <title>Genome assembly of the deep-sea coral Lophelia pertusa.</title>
        <authorList>
            <person name="Herrera S."/>
            <person name="Cordes E."/>
        </authorList>
    </citation>
    <scope>NUCLEOTIDE SEQUENCE</scope>
    <source>
        <strain evidence="2">USNM1676648</strain>
        <tissue evidence="2">Polyp</tissue>
    </source>
</reference>
<feature type="compositionally biased region" description="Basic and acidic residues" evidence="1">
    <location>
        <begin position="168"/>
        <end position="180"/>
    </location>
</feature>
<dbReference type="EMBL" id="MU826352">
    <property type="protein sequence ID" value="KAJ7380628.1"/>
    <property type="molecule type" value="Genomic_DNA"/>
</dbReference>
<dbReference type="Proteomes" id="UP001163046">
    <property type="component" value="Unassembled WGS sequence"/>
</dbReference>
<gene>
    <name evidence="2" type="ORF">OS493_006963</name>
</gene>
<proteinExistence type="predicted"/>
<feature type="compositionally biased region" description="Basic and acidic residues" evidence="1">
    <location>
        <begin position="203"/>
        <end position="220"/>
    </location>
</feature>
<evidence type="ECO:0000313" key="3">
    <source>
        <dbReference type="Proteomes" id="UP001163046"/>
    </source>
</evidence>
<sequence>MAAKVVRLDAELRFADIEAQKTAALREHETEMKKFQITKDLAVAKAEIEAITKVQEAEIGANGEDLDLPDGKENHLQNYVSANVTSITQGVPVVTSAVTNSESINVVQTTPAISTSSSNVDQLKTTPEPQCEFSPLNPFAPTFVARPSATSSKEKLELPATAVTMLRTKDDVERKEDPQKRARFNGSYRTRPTGAGSFATGSDEVKGGGKGDKKPPERCRLCKSTHT</sequence>
<comment type="caution">
    <text evidence="2">The sequence shown here is derived from an EMBL/GenBank/DDBJ whole genome shotgun (WGS) entry which is preliminary data.</text>
</comment>
<organism evidence="2 3">
    <name type="scientific">Desmophyllum pertusum</name>
    <dbReference type="NCBI Taxonomy" id="174260"/>
    <lineage>
        <taxon>Eukaryota</taxon>
        <taxon>Metazoa</taxon>
        <taxon>Cnidaria</taxon>
        <taxon>Anthozoa</taxon>
        <taxon>Hexacorallia</taxon>
        <taxon>Scleractinia</taxon>
        <taxon>Caryophylliina</taxon>
        <taxon>Caryophylliidae</taxon>
        <taxon>Desmophyllum</taxon>
    </lineage>
</organism>
<evidence type="ECO:0000313" key="2">
    <source>
        <dbReference type="EMBL" id="KAJ7380628.1"/>
    </source>
</evidence>
<dbReference type="OrthoDB" id="10634171at2759"/>
<protein>
    <submittedName>
        <fullName evidence="2">Uncharacterized protein</fullName>
    </submittedName>
</protein>
<dbReference type="AlphaFoldDB" id="A0A9W9ZF77"/>
<feature type="region of interest" description="Disordered" evidence="1">
    <location>
        <begin position="168"/>
        <end position="227"/>
    </location>
</feature>
<keyword evidence="3" id="KW-1185">Reference proteome</keyword>
<name>A0A9W9ZF77_9CNID</name>
<accession>A0A9W9ZF77</accession>
<evidence type="ECO:0000256" key="1">
    <source>
        <dbReference type="SAM" id="MobiDB-lite"/>
    </source>
</evidence>